<feature type="compositionally biased region" description="Polar residues" evidence="5">
    <location>
        <begin position="15"/>
        <end position="31"/>
    </location>
</feature>
<dbReference type="SMART" id="SM00091">
    <property type="entry name" value="PAS"/>
    <property type="match status" value="1"/>
</dbReference>
<feature type="region of interest" description="Disordered" evidence="5">
    <location>
        <begin position="196"/>
        <end position="225"/>
    </location>
</feature>
<keyword evidence="1" id="KW-0479">Metal-binding</keyword>
<dbReference type="Pfam" id="PF00320">
    <property type="entry name" value="GATA"/>
    <property type="match status" value="1"/>
</dbReference>
<dbReference type="PROSITE" id="PS00344">
    <property type="entry name" value="GATA_ZN_FINGER_1"/>
    <property type="match status" value="1"/>
</dbReference>
<dbReference type="AlphaFoldDB" id="A0A0D0D551"/>
<dbReference type="CDD" id="cd00202">
    <property type="entry name" value="ZnF_GATA"/>
    <property type="match status" value="1"/>
</dbReference>
<dbReference type="NCBIfam" id="TIGR00229">
    <property type="entry name" value="sensory_box"/>
    <property type="match status" value="1"/>
</dbReference>
<gene>
    <name evidence="8" type="ORF">PAXRUDRAFT_34811</name>
</gene>
<evidence type="ECO:0000259" key="6">
    <source>
        <dbReference type="PROSITE" id="PS50112"/>
    </source>
</evidence>
<reference evidence="9" key="2">
    <citation type="submission" date="2015-01" db="EMBL/GenBank/DDBJ databases">
        <title>Evolutionary Origins and Diversification of the Mycorrhizal Mutualists.</title>
        <authorList>
            <consortium name="DOE Joint Genome Institute"/>
            <consortium name="Mycorrhizal Genomics Consortium"/>
            <person name="Kohler A."/>
            <person name="Kuo A."/>
            <person name="Nagy L.G."/>
            <person name="Floudas D."/>
            <person name="Copeland A."/>
            <person name="Barry K.W."/>
            <person name="Cichocki N."/>
            <person name="Veneault-Fourrey C."/>
            <person name="LaButti K."/>
            <person name="Lindquist E.A."/>
            <person name="Lipzen A."/>
            <person name="Lundell T."/>
            <person name="Morin E."/>
            <person name="Murat C."/>
            <person name="Riley R."/>
            <person name="Ohm R."/>
            <person name="Sun H."/>
            <person name="Tunlid A."/>
            <person name="Henrissat B."/>
            <person name="Grigoriev I.V."/>
            <person name="Hibbett D.S."/>
            <person name="Martin F."/>
        </authorList>
    </citation>
    <scope>NUCLEOTIDE SEQUENCE [LARGE SCALE GENOMIC DNA]</scope>
    <source>
        <strain evidence="9">Ve08.2h10</strain>
    </source>
</reference>
<dbReference type="InterPro" id="IPR000679">
    <property type="entry name" value="Znf_GATA"/>
</dbReference>
<evidence type="ECO:0000256" key="4">
    <source>
        <dbReference type="PROSITE-ProRule" id="PRU00094"/>
    </source>
</evidence>
<organism evidence="8 9">
    <name type="scientific">Paxillus rubicundulus Ve08.2h10</name>
    <dbReference type="NCBI Taxonomy" id="930991"/>
    <lineage>
        <taxon>Eukaryota</taxon>
        <taxon>Fungi</taxon>
        <taxon>Dikarya</taxon>
        <taxon>Basidiomycota</taxon>
        <taxon>Agaricomycotina</taxon>
        <taxon>Agaricomycetes</taxon>
        <taxon>Agaricomycetidae</taxon>
        <taxon>Boletales</taxon>
        <taxon>Paxilineae</taxon>
        <taxon>Paxillaceae</taxon>
        <taxon>Paxillus</taxon>
    </lineage>
</organism>
<dbReference type="PANTHER" id="PTHR47255">
    <property type="entry name" value="GATA TRANSCRIPTION FACTOR 22-RELATED"/>
    <property type="match status" value="1"/>
</dbReference>
<dbReference type="STRING" id="930991.A0A0D0D551"/>
<dbReference type="EMBL" id="KN825352">
    <property type="protein sequence ID" value="KIK91752.1"/>
    <property type="molecule type" value="Genomic_DNA"/>
</dbReference>
<accession>A0A0D0D551</accession>
<dbReference type="HOGENOM" id="CLU_024414_1_1_1"/>
<dbReference type="InParanoid" id="A0A0D0D551"/>
<keyword evidence="9" id="KW-1185">Reference proteome</keyword>
<feature type="region of interest" description="Disordered" evidence="5">
    <location>
        <begin position="240"/>
        <end position="292"/>
    </location>
</feature>
<proteinExistence type="predicted"/>
<dbReference type="OrthoDB" id="2162994at2759"/>
<evidence type="ECO:0000256" key="3">
    <source>
        <dbReference type="ARBA" id="ARBA00022833"/>
    </source>
</evidence>
<feature type="domain" description="GATA-type" evidence="7">
    <location>
        <begin position="303"/>
        <end position="336"/>
    </location>
</feature>
<protein>
    <recommendedName>
        <fullName evidence="10">White collar 2 protein</fullName>
    </recommendedName>
</protein>
<dbReference type="GO" id="GO:0043565">
    <property type="term" value="F:sequence-specific DNA binding"/>
    <property type="evidence" value="ECO:0007669"/>
    <property type="project" value="InterPro"/>
</dbReference>
<dbReference type="SMART" id="SM00401">
    <property type="entry name" value="ZnF_GATA"/>
    <property type="match status" value="1"/>
</dbReference>
<reference evidence="8 9" key="1">
    <citation type="submission" date="2014-04" db="EMBL/GenBank/DDBJ databases">
        <authorList>
            <consortium name="DOE Joint Genome Institute"/>
            <person name="Kuo A."/>
            <person name="Kohler A."/>
            <person name="Jargeat P."/>
            <person name="Nagy L.G."/>
            <person name="Floudas D."/>
            <person name="Copeland A."/>
            <person name="Barry K.W."/>
            <person name="Cichocki N."/>
            <person name="Veneault-Fourrey C."/>
            <person name="LaButti K."/>
            <person name="Lindquist E.A."/>
            <person name="Lipzen A."/>
            <person name="Lundell T."/>
            <person name="Morin E."/>
            <person name="Murat C."/>
            <person name="Sun H."/>
            <person name="Tunlid A."/>
            <person name="Henrissat B."/>
            <person name="Grigoriev I.V."/>
            <person name="Hibbett D.S."/>
            <person name="Martin F."/>
            <person name="Nordberg H.P."/>
            <person name="Cantor M.N."/>
            <person name="Hua S.X."/>
        </authorList>
    </citation>
    <scope>NUCLEOTIDE SEQUENCE [LARGE SCALE GENOMIC DNA]</scope>
    <source>
        <strain evidence="8 9">Ve08.2h10</strain>
    </source>
</reference>
<evidence type="ECO:0000256" key="5">
    <source>
        <dbReference type="SAM" id="MobiDB-lite"/>
    </source>
</evidence>
<dbReference type="GO" id="GO:0006355">
    <property type="term" value="P:regulation of DNA-templated transcription"/>
    <property type="evidence" value="ECO:0007669"/>
    <property type="project" value="InterPro"/>
</dbReference>
<dbReference type="InterPro" id="IPR052138">
    <property type="entry name" value="GATA_ZnFinger_Domain"/>
</dbReference>
<dbReference type="InterPro" id="IPR035965">
    <property type="entry name" value="PAS-like_dom_sf"/>
</dbReference>
<dbReference type="Gene3D" id="3.30.50.10">
    <property type="entry name" value="Erythroid Transcription Factor GATA-1, subunit A"/>
    <property type="match status" value="1"/>
</dbReference>
<dbReference type="InterPro" id="IPR013767">
    <property type="entry name" value="PAS_fold"/>
</dbReference>
<dbReference type="PROSITE" id="PS50112">
    <property type="entry name" value="PAS"/>
    <property type="match status" value="1"/>
</dbReference>
<dbReference type="PANTHER" id="PTHR47255:SF4">
    <property type="entry name" value="GATA ZINC FINGER DOMAIN-CONTAINING PROTEIN 12"/>
    <property type="match status" value="1"/>
</dbReference>
<name>A0A0D0D551_9AGAM</name>
<dbReference type="Proteomes" id="UP000054538">
    <property type="component" value="Unassembled WGS sequence"/>
</dbReference>
<dbReference type="Pfam" id="PF00989">
    <property type="entry name" value="PAS"/>
    <property type="match status" value="1"/>
</dbReference>
<sequence>MSYGPPSTSAPPPHRQSSSKSTPLAHNPSISSSTTFEFTKRKRWADLLIHELSDAIIFVLSNDAKIWFCGRAISELLGWRDAELIDRAFTDLVNSEDHRPFRVAFDESLRTRTEMNSYVRLKTRSAASLSNATQSEVLFEIKGYPHFVEKEFTARCFFAVAKPYPSRNVAMLNTFLELKIENERLQKRLAELRVRTPSPSAPLSGPSTSRVYALGSSPPTRASVPSVALCSTDMVSSSYYPPHQPRPSYDDSGSSANHMRGYDLLGMQPYRGQQQTAASGAQPTDDDIGDDTSRRRKMRKMHNAEQYVCVTCGRTDSPEWRKGPQGPKTLCNACGLRWAKEVRSKVDDNSVAGASTGA</sequence>
<evidence type="ECO:0008006" key="10">
    <source>
        <dbReference type="Google" id="ProtNLM"/>
    </source>
</evidence>
<dbReference type="CDD" id="cd00130">
    <property type="entry name" value="PAS"/>
    <property type="match status" value="1"/>
</dbReference>
<keyword evidence="3" id="KW-0862">Zinc</keyword>
<feature type="region of interest" description="Disordered" evidence="5">
    <location>
        <begin position="1"/>
        <end position="31"/>
    </location>
</feature>
<dbReference type="InterPro" id="IPR000014">
    <property type="entry name" value="PAS"/>
</dbReference>
<feature type="compositionally biased region" description="Polar residues" evidence="5">
    <location>
        <begin position="271"/>
        <end position="282"/>
    </location>
</feature>
<evidence type="ECO:0000256" key="2">
    <source>
        <dbReference type="ARBA" id="ARBA00022771"/>
    </source>
</evidence>
<evidence type="ECO:0000256" key="1">
    <source>
        <dbReference type="ARBA" id="ARBA00022723"/>
    </source>
</evidence>
<dbReference type="GO" id="GO:0008270">
    <property type="term" value="F:zinc ion binding"/>
    <property type="evidence" value="ECO:0007669"/>
    <property type="project" value="UniProtKB-KW"/>
</dbReference>
<evidence type="ECO:0000313" key="9">
    <source>
        <dbReference type="Proteomes" id="UP000054538"/>
    </source>
</evidence>
<dbReference type="PROSITE" id="PS50114">
    <property type="entry name" value="GATA_ZN_FINGER_2"/>
    <property type="match status" value="1"/>
</dbReference>
<feature type="domain" description="PAS" evidence="6">
    <location>
        <begin position="57"/>
        <end position="112"/>
    </location>
</feature>
<dbReference type="SUPFAM" id="SSF55785">
    <property type="entry name" value="PYP-like sensor domain (PAS domain)"/>
    <property type="match status" value="1"/>
</dbReference>
<dbReference type="SUPFAM" id="SSF57716">
    <property type="entry name" value="Glucocorticoid receptor-like (DNA-binding domain)"/>
    <property type="match status" value="1"/>
</dbReference>
<evidence type="ECO:0000259" key="7">
    <source>
        <dbReference type="PROSITE" id="PS50114"/>
    </source>
</evidence>
<dbReference type="Gene3D" id="3.30.450.20">
    <property type="entry name" value="PAS domain"/>
    <property type="match status" value="1"/>
</dbReference>
<dbReference type="InterPro" id="IPR013088">
    <property type="entry name" value="Znf_NHR/GATA"/>
</dbReference>
<keyword evidence="2 4" id="KW-0863">Zinc-finger</keyword>
<evidence type="ECO:0000313" key="8">
    <source>
        <dbReference type="EMBL" id="KIK91752.1"/>
    </source>
</evidence>